<dbReference type="GO" id="GO:0000166">
    <property type="term" value="F:nucleotide binding"/>
    <property type="evidence" value="ECO:0007669"/>
    <property type="project" value="InterPro"/>
</dbReference>
<name>A0A9N9I0C1_9GLOM</name>
<organism evidence="1 2">
    <name type="scientific">Dentiscutata erythropus</name>
    <dbReference type="NCBI Taxonomy" id="1348616"/>
    <lineage>
        <taxon>Eukaryota</taxon>
        <taxon>Fungi</taxon>
        <taxon>Fungi incertae sedis</taxon>
        <taxon>Mucoromycota</taxon>
        <taxon>Glomeromycotina</taxon>
        <taxon>Glomeromycetes</taxon>
        <taxon>Diversisporales</taxon>
        <taxon>Gigasporaceae</taxon>
        <taxon>Dentiscutata</taxon>
    </lineage>
</organism>
<accession>A0A9N9I0C1</accession>
<dbReference type="PANTHER" id="PTHR31511:SF12">
    <property type="entry name" value="RHO TERMINATION FACTOR N-TERMINAL DOMAIN-CONTAINING PROTEIN"/>
    <property type="match status" value="1"/>
</dbReference>
<dbReference type="PROSITE" id="PS00116">
    <property type="entry name" value="DNA_POLYMERASE_B"/>
    <property type="match status" value="1"/>
</dbReference>
<dbReference type="GO" id="GO:0003676">
    <property type="term" value="F:nucleic acid binding"/>
    <property type="evidence" value="ECO:0007669"/>
    <property type="project" value="InterPro"/>
</dbReference>
<proteinExistence type="predicted"/>
<dbReference type="OrthoDB" id="2419244at2759"/>
<dbReference type="PANTHER" id="PTHR31511">
    <property type="entry name" value="PROTEIN CBG23764"/>
    <property type="match status" value="1"/>
</dbReference>
<keyword evidence="2" id="KW-1185">Reference proteome</keyword>
<dbReference type="SUPFAM" id="SSF56672">
    <property type="entry name" value="DNA/RNA polymerases"/>
    <property type="match status" value="1"/>
</dbReference>
<dbReference type="InterPro" id="IPR043502">
    <property type="entry name" value="DNA/RNA_pol_sf"/>
</dbReference>
<sequence>MYLFCEKGIRGGISMLLYVDANALYTEAMMQSMPTGGHRWITPDETPDLFNKITKWEISNNAEKGYILEVDLDYLYKLHKAYTSYPLAPKNIEISKEEMSKCGQDIINDLKHYTKTKKLVQNLNNKKKYIVHYRPMEELARSHALAKNDFEKNMYKLLGNANYRKTVENICKYQRIDFVRLEGKSKKFKKLVANPSYKLHRILAENLVGISCHQSKARLSKPIFIDNVEIVYTDTDSLILLIRTENVYKDMAEMHEHFDFSNYKLEHPIYKALRKEKIILNKKVP</sequence>
<protein>
    <submittedName>
        <fullName evidence="1">17270_t:CDS:1</fullName>
    </submittedName>
</protein>
<evidence type="ECO:0000313" key="1">
    <source>
        <dbReference type="EMBL" id="CAG8714399.1"/>
    </source>
</evidence>
<reference evidence="1" key="1">
    <citation type="submission" date="2021-06" db="EMBL/GenBank/DDBJ databases">
        <authorList>
            <person name="Kallberg Y."/>
            <person name="Tangrot J."/>
            <person name="Rosling A."/>
        </authorList>
    </citation>
    <scope>NUCLEOTIDE SEQUENCE</scope>
    <source>
        <strain evidence="1">MA453B</strain>
    </source>
</reference>
<comment type="caution">
    <text evidence="1">The sequence shown here is derived from an EMBL/GenBank/DDBJ whole genome shotgun (WGS) entry which is preliminary data.</text>
</comment>
<gene>
    <name evidence="1" type="ORF">DERYTH_LOCUS13827</name>
</gene>
<evidence type="ECO:0000313" key="2">
    <source>
        <dbReference type="Proteomes" id="UP000789405"/>
    </source>
</evidence>
<feature type="non-terminal residue" evidence="1">
    <location>
        <position position="285"/>
    </location>
</feature>
<dbReference type="AlphaFoldDB" id="A0A9N9I0C1"/>
<dbReference type="Proteomes" id="UP000789405">
    <property type="component" value="Unassembled WGS sequence"/>
</dbReference>
<dbReference type="InterPro" id="IPR017964">
    <property type="entry name" value="DNA-dir_DNA_pol_B_CS"/>
</dbReference>
<dbReference type="EMBL" id="CAJVPY010009991">
    <property type="protein sequence ID" value="CAG8714399.1"/>
    <property type="molecule type" value="Genomic_DNA"/>
</dbReference>